<dbReference type="AlphaFoldDB" id="A0A6C7E8P1"/>
<dbReference type="EMBL" id="AP012057">
    <property type="protein sequence ID" value="BAN02392.1"/>
    <property type="molecule type" value="Genomic_DNA"/>
</dbReference>
<dbReference type="Proteomes" id="UP000011863">
    <property type="component" value="Chromosome"/>
</dbReference>
<protein>
    <recommendedName>
        <fullName evidence="4">DUF4230 domain-containing protein</fullName>
    </recommendedName>
</protein>
<dbReference type="Pfam" id="PF14014">
    <property type="entry name" value="DUF4230"/>
    <property type="match status" value="1"/>
</dbReference>
<organism evidence="2 3">
    <name type="scientific">Ilumatobacter coccineus (strain NBRC 103263 / KCTC 29153 / YM16-304)</name>
    <dbReference type="NCBI Taxonomy" id="1313172"/>
    <lineage>
        <taxon>Bacteria</taxon>
        <taxon>Bacillati</taxon>
        <taxon>Actinomycetota</taxon>
        <taxon>Acidimicrobiia</taxon>
        <taxon>Acidimicrobiales</taxon>
        <taxon>Ilumatobacteraceae</taxon>
        <taxon>Ilumatobacter</taxon>
    </lineage>
</organism>
<keyword evidence="1" id="KW-0812">Transmembrane</keyword>
<dbReference type="InterPro" id="IPR025324">
    <property type="entry name" value="DUF4230"/>
</dbReference>
<feature type="transmembrane region" description="Helical" evidence="1">
    <location>
        <begin position="12"/>
        <end position="33"/>
    </location>
</feature>
<keyword evidence="3" id="KW-1185">Reference proteome</keyword>
<proteinExistence type="predicted"/>
<evidence type="ECO:0000313" key="2">
    <source>
        <dbReference type="EMBL" id="BAN02392.1"/>
    </source>
</evidence>
<sequence length="218" mass="23356">MSRRDRRGPGLLGLGAIAVVGMLAFGVIGPGLFDISFPFTSESKDHSPPVVLTELRDLAEFRAAEADFEVIVDRENDVKWVPGFIAGDRVQYVAVGSVDATVDFAGLTDDSIIFDEDNDQATIILPAPSIGEPVIDFENSGVMNRDRGVLDRLGGVFSDNPTAEESLIVEAQNKMIAGVGESDLLERARENTEKMLTTLLGGVGVDDVEVVFEMPSGV</sequence>
<accession>A0A6C7E8P1</accession>
<name>A0A6C7E8P1_ILUCY</name>
<evidence type="ECO:0000256" key="1">
    <source>
        <dbReference type="SAM" id="Phobius"/>
    </source>
</evidence>
<gene>
    <name evidence="2" type="ORF">YM304_20780</name>
</gene>
<keyword evidence="1" id="KW-0472">Membrane</keyword>
<keyword evidence="1" id="KW-1133">Transmembrane helix</keyword>
<dbReference type="RefSeq" id="WP_015441639.1">
    <property type="nucleotide sequence ID" value="NC_020520.1"/>
</dbReference>
<evidence type="ECO:0008006" key="4">
    <source>
        <dbReference type="Google" id="ProtNLM"/>
    </source>
</evidence>
<reference evidence="2 3" key="1">
    <citation type="journal article" date="2013" name="Int. J. Syst. Evol. Microbiol.">
        <title>Ilumatobacter nonamiense sp. nov. and Ilumatobacter coccineum sp. nov., isolated from seashore sand.</title>
        <authorList>
            <person name="Matsumoto A."/>
            <person name="Kasai H."/>
            <person name="Matsuo Y."/>
            <person name="Shizuri Y."/>
            <person name="Ichikawa N."/>
            <person name="Fujita N."/>
            <person name="Omura S."/>
            <person name="Takahashi Y."/>
        </authorList>
    </citation>
    <scope>NUCLEOTIDE SEQUENCE [LARGE SCALE GENOMIC DNA]</scope>
    <source>
        <strain evidence="3">NBRC 103263 / KCTC 29153 / YM16-304</strain>
    </source>
</reference>
<evidence type="ECO:0000313" key="3">
    <source>
        <dbReference type="Proteomes" id="UP000011863"/>
    </source>
</evidence>
<dbReference type="KEGG" id="aym:YM304_20780"/>